<evidence type="ECO:0000313" key="3">
    <source>
        <dbReference type="Proteomes" id="UP000183567"/>
    </source>
</evidence>
<organism evidence="2 3">
    <name type="scientific">Rhizopogon vesiculosus</name>
    <dbReference type="NCBI Taxonomy" id="180088"/>
    <lineage>
        <taxon>Eukaryota</taxon>
        <taxon>Fungi</taxon>
        <taxon>Dikarya</taxon>
        <taxon>Basidiomycota</taxon>
        <taxon>Agaricomycotina</taxon>
        <taxon>Agaricomycetes</taxon>
        <taxon>Agaricomycetidae</taxon>
        <taxon>Boletales</taxon>
        <taxon>Suillineae</taxon>
        <taxon>Rhizopogonaceae</taxon>
        <taxon>Rhizopogon</taxon>
    </lineage>
</organism>
<evidence type="ECO:0000313" key="2">
    <source>
        <dbReference type="EMBL" id="OJA17124.1"/>
    </source>
</evidence>
<feature type="compositionally biased region" description="Low complexity" evidence="1">
    <location>
        <begin position="267"/>
        <end position="278"/>
    </location>
</feature>
<dbReference type="EMBL" id="LVVM01002163">
    <property type="protein sequence ID" value="OJA17124.1"/>
    <property type="molecule type" value="Genomic_DNA"/>
</dbReference>
<dbReference type="STRING" id="180088.A0A1J8QZM5"/>
<dbReference type="Proteomes" id="UP000183567">
    <property type="component" value="Unassembled WGS sequence"/>
</dbReference>
<accession>A0A1J8QZM5</accession>
<dbReference type="OrthoDB" id="2160599at2759"/>
<feature type="compositionally biased region" description="Pro residues" evidence="1">
    <location>
        <begin position="254"/>
        <end position="266"/>
    </location>
</feature>
<dbReference type="AlphaFoldDB" id="A0A1J8QZM5"/>
<comment type="caution">
    <text evidence="2">The sequence shown here is derived from an EMBL/GenBank/DDBJ whole genome shotgun (WGS) entry which is preliminary data.</text>
</comment>
<name>A0A1J8QZM5_9AGAM</name>
<protein>
    <submittedName>
        <fullName evidence="2">Uncharacterized protein</fullName>
    </submittedName>
</protein>
<gene>
    <name evidence="2" type="ORF">AZE42_02595</name>
</gene>
<reference evidence="2 3" key="1">
    <citation type="submission" date="2016-03" db="EMBL/GenBank/DDBJ databases">
        <title>Comparative genomics of the ectomycorrhizal sister species Rhizopogon vinicolor and Rhizopogon vesiculosus (Basidiomycota: Boletales) reveals a divergence of the mating type B locus.</title>
        <authorList>
            <person name="Mujic A.B."/>
            <person name="Kuo A."/>
            <person name="Tritt A."/>
            <person name="Lipzen A."/>
            <person name="Chen C."/>
            <person name="Johnson J."/>
            <person name="Sharma A."/>
            <person name="Barry K."/>
            <person name="Grigoriev I.V."/>
            <person name="Spatafora J.W."/>
        </authorList>
    </citation>
    <scope>NUCLEOTIDE SEQUENCE [LARGE SCALE GENOMIC DNA]</scope>
    <source>
        <strain evidence="2 3">AM-OR11-056</strain>
    </source>
</reference>
<keyword evidence="3" id="KW-1185">Reference proteome</keyword>
<proteinExistence type="predicted"/>
<sequence>DDNGDQQPSLIVGPNGDISEHVWLLDLCRRLTYLRQSRVYALSECDSDLRSFYSPLVAMDSDNALNHHQNAVAGPSTISQDTTLVFLPPPAVYPPPRAYLSSTQDLLARFHLHVAYDKHVRPPIPSQTPPPPAVVLPSTPHPPLDNDDKTKKNSYRFLVKNVPGKHSMKKDDYLTTMMQVPPKQRMPIAEFDERTQKEAFTVSADGLKSWNASTLVLESAQAKEDRKRRKELKKLARAQAQGLTPAVVPGAPNTLPPPQSAPPNPIQPSAQQPPGSSQAHPTHHKPYVPAVSIPPPTASITTPTSATPRSAVPNSAAPPRTATPSLSAARGKKREFEDGAALPPTPNANNLPIGVVGARAGSNGVRPRPIKKQRLDTREMPMQQPTPQGA</sequence>
<evidence type="ECO:0000256" key="1">
    <source>
        <dbReference type="SAM" id="MobiDB-lite"/>
    </source>
</evidence>
<feature type="compositionally biased region" description="Low complexity" evidence="1">
    <location>
        <begin position="298"/>
        <end position="308"/>
    </location>
</feature>
<feature type="region of interest" description="Disordered" evidence="1">
    <location>
        <begin position="219"/>
        <end position="390"/>
    </location>
</feature>
<feature type="compositionally biased region" description="Basic residues" evidence="1">
    <location>
        <begin position="226"/>
        <end position="236"/>
    </location>
</feature>
<feature type="non-terminal residue" evidence="2">
    <location>
        <position position="1"/>
    </location>
</feature>